<dbReference type="GO" id="GO:0016787">
    <property type="term" value="F:hydrolase activity"/>
    <property type="evidence" value="ECO:0007669"/>
    <property type="project" value="UniProtKB-KW"/>
</dbReference>
<proteinExistence type="predicted"/>
<reference evidence="1 2" key="1">
    <citation type="submission" date="2023-09" db="EMBL/GenBank/DDBJ databases">
        <authorList>
            <person name="Rey-Velasco X."/>
        </authorList>
    </citation>
    <scope>NUCLEOTIDE SEQUENCE [LARGE SCALE GENOMIC DNA]</scope>
    <source>
        <strain evidence="1 2">W332</strain>
    </source>
</reference>
<dbReference type="EC" id="3.1.2.-" evidence="1"/>
<dbReference type="SUPFAM" id="SSF54637">
    <property type="entry name" value="Thioesterase/thiol ester dehydrase-isomerase"/>
    <property type="match status" value="1"/>
</dbReference>
<organism evidence="1 2">
    <name type="scientific">Microcosmobacter mediterraneus</name>
    <dbReference type="NCBI Taxonomy" id="3075607"/>
    <lineage>
        <taxon>Bacteria</taxon>
        <taxon>Pseudomonadati</taxon>
        <taxon>Bacteroidota</taxon>
        <taxon>Flavobacteriia</taxon>
        <taxon>Flavobacteriales</taxon>
        <taxon>Flavobacteriaceae</taxon>
        <taxon>Microcosmobacter</taxon>
    </lineage>
</organism>
<keyword evidence="1" id="KW-0378">Hydrolase</keyword>
<protein>
    <submittedName>
        <fullName evidence="1">Acyl-CoA thioesterase</fullName>
        <ecNumber evidence="1">3.1.2.-</ecNumber>
    </submittedName>
</protein>
<sequence length="163" mass="19302">MNNLPKILESNATIRFQDCDPFNHLNNASYINYFMNHREDMLITAYNIDIYKMARKDGKSWVVGTNQIAYLRPALLMEEVILQSQLLHYTQSELFVEMRMYNNDKSHLKAILWSSFVHFNLINQQRETHTNDFIKLFESVKNPLDTLSFENRIKSIKTPKPKV</sequence>
<dbReference type="Pfam" id="PF13279">
    <property type="entry name" value="4HBT_2"/>
    <property type="match status" value="1"/>
</dbReference>
<dbReference type="CDD" id="cd00586">
    <property type="entry name" value="4HBT"/>
    <property type="match status" value="1"/>
</dbReference>
<dbReference type="Proteomes" id="UP001259492">
    <property type="component" value="Unassembled WGS sequence"/>
</dbReference>
<comment type="caution">
    <text evidence="1">The sequence shown here is derived from an EMBL/GenBank/DDBJ whole genome shotgun (WGS) entry which is preliminary data.</text>
</comment>
<gene>
    <name evidence="1" type="ORF">RM697_12280</name>
</gene>
<evidence type="ECO:0000313" key="2">
    <source>
        <dbReference type="Proteomes" id="UP001259492"/>
    </source>
</evidence>
<dbReference type="RefSeq" id="WP_311428197.1">
    <property type="nucleotide sequence ID" value="NZ_JAVRIA010000008.1"/>
</dbReference>
<accession>A0ABU2YMP6</accession>
<dbReference type="Gene3D" id="3.10.129.10">
    <property type="entry name" value="Hotdog Thioesterase"/>
    <property type="match status" value="1"/>
</dbReference>
<name>A0ABU2YMP6_9FLAO</name>
<dbReference type="EMBL" id="JAVRIA010000008">
    <property type="protein sequence ID" value="MDT0559433.1"/>
    <property type="molecule type" value="Genomic_DNA"/>
</dbReference>
<evidence type="ECO:0000313" key="1">
    <source>
        <dbReference type="EMBL" id="MDT0559433.1"/>
    </source>
</evidence>
<dbReference type="InterPro" id="IPR029069">
    <property type="entry name" value="HotDog_dom_sf"/>
</dbReference>
<keyword evidence="2" id="KW-1185">Reference proteome</keyword>